<dbReference type="GO" id="GO:0010828">
    <property type="term" value="P:positive regulation of D-glucose transmembrane transport"/>
    <property type="evidence" value="ECO:0007669"/>
    <property type="project" value="TreeGrafter"/>
</dbReference>
<dbReference type="InterPro" id="IPR057815">
    <property type="entry name" value="C2CD5_C"/>
</dbReference>
<protein>
    <recommendedName>
        <fullName evidence="1">C2CD5 C-terminal domain-containing protein</fullName>
    </recommendedName>
</protein>
<evidence type="ECO:0000313" key="2">
    <source>
        <dbReference type="EMBL" id="AEY60231.1"/>
    </source>
</evidence>
<dbReference type="PANTHER" id="PTHR37412">
    <property type="entry name" value="C2 DOMAIN-CONTAINING PROTEIN 5"/>
    <property type="match status" value="1"/>
</dbReference>
<sequence length="65" mass="6938">MEILAIVRAHITALGGNAMVAFFMTKCVLLHSPHKNQGQCLINVGGDVVSVSYFADEKQCGVSNC</sequence>
<dbReference type="GO" id="GO:0065002">
    <property type="term" value="P:intracellular protein transmembrane transport"/>
    <property type="evidence" value="ECO:0007669"/>
    <property type="project" value="TreeGrafter"/>
</dbReference>
<dbReference type="PANTHER" id="PTHR37412:SF2">
    <property type="entry name" value="C2 DOMAIN-CONTAINING PROTEIN 5"/>
    <property type="match status" value="1"/>
</dbReference>
<dbReference type="GO" id="GO:0031340">
    <property type="term" value="P:positive regulation of vesicle fusion"/>
    <property type="evidence" value="ECO:0007669"/>
    <property type="project" value="TreeGrafter"/>
</dbReference>
<evidence type="ECO:0000259" key="1">
    <source>
        <dbReference type="Pfam" id="PF23128"/>
    </source>
</evidence>
<organism evidence="2">
    <name type="scientific">Apis cerana</name>
    <name type="common">Indian honeybee</name>
    <dbReference type="NCBI Taxonomy" id="7461"/>
    <lineage>
        <taxon>Eukaryota</taxon>
        <taxon>Metazoa</taxon>
        <taxon>Ecdysozoa</taxon>
        <taxon>Arthropoda</taxon>
        <taxon>Hexapoda</taxon>
        <taxon>Insecta</taxon>
        <taxon>Pterygota</taxon>
        <taxon>Neoptera</taxon>
        <taxon>Endopterygota</taxon>
        <taxon>Hymenoptera</taxon>
        <taxon>Apocrita</taxon>
        <taxon>Aculeata</taxon>
        <taxon>Apoidea</taxon>
        <taxon>Anthophila</taxon>
        <taxon>Apidae</taxon>
        <taxon>Apis</taxon>
    </lineage>
</organism>
<dbReference type="Pfam" id="PF23128">
    <property type="entry name" value="YbjQ_4"/>
    <property type="match status" value="1"/>
</dbReference>
<accession>V9IIB3</accession>
<dbReference type="GO" id="GO:0090314">
    <property type="term" value="P:positive regulation of protein targeting to membrane"/>
    <property type="evidence" value="ECO:0007669"/>
    <property type="project" value="TreeGrafter"/>
</dbReference>
<dbReference type="GO" id="GO:0005886">
    <property type="term" value="C:plasma membrane"/>
    <property type="evidence" value="ECO:0007669"/>
    <property type="project" value="TreeGrafter"/>
</dbReference>
<reference evidence="2" key="1">
    <citation type="submission" date="2011-11" db="EMBL/GenBank/DDBJ databases">
        <title>Decoding the brain transcriptome of the Eastern honeybee (Apis cerana) based on pyrosequencing.</title>
        <authorList>
            <person name="Sun L."/>
            <person name="Zheng H."/>
            <person name="Wang Y."/>
            <person name="Xie X."/>
            <person name="Zhu Y."/>
            <person name="Gu W."/>
            <person name="Wang S."/>
        </authorList>
    </citation>
    <scope>NUCLEOTIDE SEQUENCE</scope>
    <source>
        <tissue evidence="2">Brain</tissue>
    </source>
</reference>
<dbReference type="GO" id="GO:0005544">
    <property type="term" value="F:calcium-dependent phospholipid binding"/>
    <property type="evidence" value="ECO:0007669"/>
    <property type="project" value="InterPro"/>
</dbReference>
<dbReference type="EMBL" id="JR046669">
    <property type="protein sequence ID" value="AEY60231.1"/>
    <property type="molecule type" value="mRNA"/>
</dbReference>
<gene>
    <name evidence="2" type="ORF">ACCB07890</name>
</gene>
<proteinExistence type="evidence at transcript level"/>
<feature type="domain" description="C2CD5 C-terminal" evidence="1">
    <location>
        <begin position="1"/>
        <end position="51"/>
    </location>
</feature>
<name>V9IIB3_APICE</name>
<dbReference type="InterPro" id="IPR038983">
    <property type="entry name" value="C2CD5"/>
</dbReference>
<dbReference type="GO" id="GO:0072659">
    <property type="term" value="P:protein localization to plasma membrane"/>
    <property type="evidence" value="ECO:0007669"/>
    <property type="project" value="TreeGrafter"/>
</dbReference>
<dbReference type="GO" id="GO:0005509">
    <property type="term" value="F:calcium ion binding"/>
    <property type="evidence" value="ECO:0007669"/>
    <property type="project" value="TreeGrafter"/>
</dbReference>
<dbReference type="AlphaFoldDB" id="V9IIB3"/>